<accession>A0A7C1FRJ3</accession>
<organism evidence="1">
    <name type="scientific">Thermomicrobium roseum</name>
    <dbReference type="NCBI Taxonomy" id="500"/>
    <lineage>
        <taxon>Bacteria</taxon>
        <taxon>Pseudomonadati</taxon>
        <taxon>Thermomicrobiota</taxon>
        <taxon>Thermomicrobia</taxon>
        <taxon>Thermomicrobiales</taxon>
        <taxon>Thermomicrobiaceae</taxon>
        <taxon>Thermomicrobium</taxon>
    </lineage>
</organism>
<name>A0A7C1FRJ3_THERO</name>
<dbReference type="EMBL" id="DSJL01000011">
    <property type="protein sequence ID" value="HEF65231.1"/>
    <property type="molecule type" value="Genomic_DNA"/>
</dbReference>
<gene>
    <name evidence="1" type="ORF">ENP47_06515</name>
</gene>
<comment type="caution">
    <text evidence="1">The sequence shown here is derived from an EMBL/GenBank/DDBJ whole genome shotgun (WGS) entry which is preliminary data.</text>
</comment>
<reference evidence="1" key="1">
    <citation type="journal article" date="2020" name="mSystems">
        <title>Genome- and Community-Level Interaction Insights into Carbon Utilization and Element Cycling Functions of Hydrothermarchaeota in Hydrothermal Sediment.</title>
        <authorList>
            <person name="Zhou Z."/>
            <person name="Liu Y."/>
            <person name="Xu W."/>
            <person name="Pan J."/>
            <person name="Luo Z.H."/>
            <person name="Li M."/>
        </authorList>
    </citation>
    <scope>NUCLEOTIDE SEQUENCE [LARGE SCALE GENOMIC DNA]</scope>
    <source>
        <strain evidence="1">SpSt-222</strain>
    </source>
</reference>
<protein>
    <submittedName>
        <fullName evidence="1">Uncharacterized protein</fullName>
    </submittedName>
</protein>
<sequence length="698" mass="72064">MPQRTIRLLLALALAATVFAAQLAPAAALWTPMTPVSSAWQVNDQLIIPYVPNNELLAGTGPWHGVVQIANASSFAIAVDIAKADGTPITTVNIPGNGATALAAASLFGTNPGGGLLLFGREAGACASQAVQQFTVTRHAPANSADTITLTVPGGINVTNVSVSQGTTWYQNPADYTWSQVGTTLNISWAPGGAEPAINSTYQAIVAYDFPCRPARISVAVKLVAPAPSTNGRTSNSHLMVSGYSGLSQQQGLGNDLAVPIAQANYSGWKTVIHITNFGGGPCAATARFYQHPSGAQTHLLSQSIAAGATWNLDLLAAGLPTGWLGTARIQGPGCFLAASVDRVKPTQPSGTPVNMALTNVALPVTSLSTTVYIPLVFQAYFDWNTGIAVTNAGGGPANVTINYYSTTGGLIATTNLAVPGNSMNFDYLTGTGGQLAQAVVTSNTPIVVSVDAVKYTGGGQDVGQALTSMGINDPVSAPVLRVPLYQKQGISSNDNSGVQLFNISGTTPATVNVDFFDTSGTALPPSTLTLAGIAPHGAFTVYAPNYGTLPNDFQGQVRVTHAFGSGQVVAITNNVNYDVQADGSAAFNVATADQVLRVDFGPGPGFKNGVRTFIVAQTADENGVQLPAQQLIVSGPGLMINGNPNQDIVTTTMFGIATVEIWGTNTTVPVTVCWDRNISTTCDPGEPQVSQTMSWTP</sequence>
<dbReference type="AlphaFoldDB" id="A0A7C1FRJ3"/>
<evidence type="ECO:0000313" key="1">
    <source>
        <dbReference type="EMBL" id="HEF65231.1"/>
    </source>
</evidence>
<proteinExistence type="predicted"/>